<sequence>MVDIESQTTHHQEVPNNVFHKRKTPVTLKFEDVVYKIKIEHGGLLDKKKKTERKVILNGVTGMVQPGEILAMLGPSGSGKTTLLTALGGRLGGRLNGKITYNGNPFSNAMKRNTGFVTQDDVLHPHLTVTETLVFTALLRLPNTVAKEEKVELAKTVMNQLGLIKCKDSIVGGPGLRGVSGGERKRVSVGQELLINPSLLFLDEPTSGLDSTTALRLVSTLFELARGGRTIVMTIHQPSSRLFYMFTKVLLLSEGNTLYFGMGSEALDYFSAVGFSPSLAMNPADFLLDLANGIYTNELNEDVEVEKQELIQAFKRHYNDSQLRPMLQETNSNNNSSSNSRVEATAAGFGKWPTNWWQQFHVLLRRDLKERRHEAFASFNVIQILVTSFIVGLLWYKSDTSHIQDQLGLLFFIANFWAFYPLYRAIFVFPDERVMLVKERSSGMYRLSSYYMAKTMVDLPMELVLPAVSIIIIYWMAGLKATAAAFIFTLLITLTLVLVSQGVGLALGAYLENTKVATTFASVIGLTFMITSGFLVQNVPAFIAWVKYLSFIYYASELLIFAQYHQDQTYHCPGGGNCLIYDYSGIKGLGFVNNRENQLRASLLLLAMLFIYRIMAYVALMRIGNTKKSKPA</sequence>
<feature type="transmembrane region" description="Helical" evidence="8">
    <location>
        <begin position="483"/>
        <end position="511"/>
    </location>
</feature>
<evidence type="ECO:0000256" key="5">
    <source>
        <dbReference type="ARBA" id="ARBA00022840"/>
    </source>
</evidence>
<reference evidence="10 11" key="1">
    <citation type="journal article" date="2023" name="Plants (Basel)">
        <title>Bridging the Gap: Combining Genomics and Transcriptomics Approaches to Understand Stylosanthes scabra, an Orphan Legume from the Brazilian Caatinga.</title>
        <authorList>
            <person name="Ferreira-Neto J.R.C."/>
            <person name="da Silva M.D."/>
            <person name="Binneck E."/>
            <person name="de Melo N.F."/>
            <person name="da Silva R.H."/>
            <person name="de Melo A.L.T.M."/>
            <person name="Pandolfi V."/>
            <person name="Bustamante F.O."/>
            <person name="Brasileiro-Vidal A.C."/>
            <person name="Benko-Iseppon A.M."/>
        </authorList>
    </citation>
    <scope>NUCLEOTIDE SEQUENCE [LARGE SCALE GENOMIC DNA]</scope>
    <source>
        <tissue evidence="10">Leaves</tissue>
    </source>
</reference>
<dbReference type="Gene3D" id="3.40.50.300">
    <property type="entry name" value="P-loop containing nucleotide triphosphate hydrolases"/>
    <property type="match status" value="1"/>
</dbReference>
<evidence type="ECO:0000313" key="10">
    <source>
        <dbReference type="EMBL" id="MED6198975.1"/>
    </source>
</evidence>
<dbReference type="InterPro" id="IPR043926">
    <property type="entry name" value="ABCG_dom"/>
</dbReference>
<feature type="transmembrane region" description="Helical" evidence="8">
    <location>
        <begin position="375"/>
        <end position="396"/>
    </location>
</feature>
<dbReference type="PANTHER" id="PTHR48041">
    <property type="entry name" value="ABC TRANSPORTER G FAMILY MEMBER 28"/>
    <property type="match status" value="1"/>
</dbReference>
<accession>A0ABU6XLP7</accession>
<evidence type="ECO:0000313" key="11">
    <source>
        <dbReference type="Proteomes" id="UP001341840"/>
    </source>
</evidence>
<evidence type="ECO:0000256" key="3">
    <source>
        <dbReference type="ARBA" id="ARBA00022692"/>
    </source>
</evidence>
<evidence type="ECO:0000256" key="4">
    <source>
        <dbReference type="ARBA" id="ARBA00022741"/>
    </source>
</evidence>
<dbReference type="SUPFAM" id="SSF52540">
    <property type="entry name" value="P-loop containing nucleoside triphosphate hydrolases"/>
    <property type="match status" value="1"/>
</dbReference>
<evidence type="ECO:0000256" key="2">
    <source>
        <dbReference type="ARBA" id="ARBA00022448"/>
    </source>
</evidence>
<evidence type="ECO:0000256" key="8">
    <source>
        <dbReference type="SAM" id="Phobius"/>
    </source>
</evidence>
<gene>
    <name evidence="10" type="ORF">PIB30_071703</name>
</gene>
<dbReference type="InterPro" id="IPR003439">
    <property type="entry name" value="ABC_transporter-like_ATP-bd"/>
</dbReference>
<dbReference type="Proteomes" id="UP001341840">
    <property type="component" value="Unassembled WGS sequence"/>
</dbReference>
<dbReference type="InterPro" id="IPR017871">
    <property type="entry name" value="ABC_transporter-like_CS"/>
</dbReference>
<comment type="subcellular location">
    <subcellularLocation>
        <location evidence="1">Membrane</location>
        <topology evidence="1">Multi-pass membrane protein</topology>
    </subcellularLocation>
</comment>
<feature type="transmembrane region" description="Helical" evidence="8">
    <location>
        <begin position="601"/>
        <end position="620"/>
    </location>
</feature>
<comment type="caution">
    <text evidence="10">The sequence shown here is derived from an EMBL/GenBank/DDBJ whole genome shotgun (WGS) entry which is preliminary data.</text>
</comment>
<dbReference type="PROSITE" id="PS00211">
    <property type="entry name" value="ABC_TRANSPORTER_1"/>
    <property type="match status" value="1"/>
</dbReference>
<keyword evidence="3 8" id="KW-0812">Transmembrane</keyword>
<name>A0ABU6XLP7_9FABA</name>
<keyword evidence="5" id="KW-0067">ATP-binding</keyword>
<proteinExistence type="predicted"/>
<protein>
    <recommendedName>
        <fullName evidence="9">ABC transporter domain-containing protein</fullName>
    </recommendedName>
</protein>
<feature type="transmembrane region" description="Helical" evidence="8">
    <location>
        <begin position="408"/>
        <end position="429"/>
    </location>
</feature>
<dbReference type="Pfam" id="PF19055">
    <property type="entry name" value="ABC2_membrane_7"/>
    <property type="match status" value="1"/>
</dbReference>
<dbReference type="InterPro" id="IPR027417">
    <property type="entry name" value="P-loop_NTPase"/>
</dbReference>
<evidence type="ECO:0000259" key="9">
    <source>
        <dbReference type="PROSITE" id="PS50893"/>
    </source>
</evidence>
<dbReference type="PANTHER" id="PTHR48041:SF22">
    <property type="entry name" value="ABC TRANSPORTER G FAMILY MEMBER 9"/>
    <property type="match status" value="1"/>
</dbReference>
<feature type="transmembrane region" description="Helical" evidence="8">
    <location>
        <begin position="523"/>
        <end position="546"/>
    </location>
</feature>
<evidence type="ECO:0000256" key="7">
    <source>
        <dbReference type="ARBA" id="ARBA00023136"/>
    </source>
</evidence>
<keyword evidence="2" id="KW-0813">Transport</keyword>
<dbReference type="InterPro" id="IPR003593">
    <property type="entry name" value="AAA+_ATPase"/>
</dbReference>
<dbReference type="InterPro" id="IPR013525">
    <property type="entry name" value="ABC2_TM"/>
</dbReference>
<feature type="domain" description="ABC transporter" evidence="9">
    <location>
        <begin position="28"/>
        <end position="279"/>
    </location>
</feature>
<keyword evidence="4" id="KW-0547">Nucleotide-binding</keyword>
<dbReference type="Pfam" id="PF01061">
    <property type="entry name" value="ABC2_membrane"/>
    <property type="match status" value="1"/>
</dbReference>
<keyword evidence="6 8" id="KW-1133">Transmembrane helix</keyword>
<feature type="transmembrane region" description="Helical" evidence="8">
    <location>
        <begin position="450"/>
        <end position="477"/>
    </location>
</feature>
<evidence type="ECO:0000256" key="1">
    <source>
        <dbReference type="ARBA" id="ARBA00004141"/>
    </source>
</evidence>
<keyword evidence="11" id="KW-1185">Reference proteome</keyword>
<dbReference type="InterPro" id="IPR050352">
    <property type="entry name" value="ABCG_transporters"/>
</dbReference>
<evidence type="ECO:0000256" key="6">
    <source>
        <dbReference type="ARBA" id="ARBA00022989"/>
    </source>
</evidence>
<keyword evidence="7 8" id="KW-0472">Membrane</keyword>
<dbReference type="SMART" id="SM00382">
    <property type="entry name" value="AAA"/>
    <property type="match status" value="1"/>
</dbReference>
<dbReference type="PROSITE" id="PS50893">
    <property type="entry name" value="ABC_TRANSPORTER_2"/>
    <property type="match status" value="1"/>
</dbReference>
<dbReference type="Pfam" id="PF00005">
    <property type="entry name" value="ABC_tran"/>
    <property type="match status" value="1"/>
</dbReference>
<dbReference type="EMBL" id="JASCZI010212282">
    <property type="protein sequence ID" value="MED6198975.1"/>
    <property type="molecule type" value="Genomic_DNA"/>
</dbReference>
<organism evidence="10 11">
    <name type="scientific">Stylosanthes scabra</name>
    <dbReference type="NCBI Taxonomy" id="79078"/>
    <lineage>
        <taxon>Eukaryota</taxon>
        <taxon>Viridiplantae</taxon>
        <taxon>Streptophyta</taxon>
        <taxon>Embryophyta</taxon>
        <taxon>Tracheophyta</taxon>
        <taxon>Spermatophyta</taxon>
        <taxon>Magnoliopsida</taxon>
        <taxon>eudicotyledons</taxon>
        <taxon>Gunneridae</taxon>
        <taxon>Pentapetalae</taxon>
        <taxon>rosids</taxon>
        <taxon>fabids</taxon>
        <taxon>Fabales</taxon>
        <taxon>Fabaceae</taxon>
        <taxon>Papilionoideae</taxon>
        <taxon>50 kb inversion clade</taxon>
        <taxon>dalbergioids sensu lato</taxon>
        <taxon>Dalbergieae</taxon>
        <taxon>Pterocarpus clade</taxon>
        <taxon>Stylosanthes</taxon>
    </lineage>
</organism>